<reference evidence="3 4" key="1">
    <citation type="submission" date="2017-06" db="EMBL/GenBank/DDBJ databases">
        <title>Aedes aegypti genome working group (AGWG) sequencing and assembly.</title>
        <authorList>
            <consortium name="Aedes aegypti Genome Working Group (AGWG)"/>
            <person name="Matthews B.J."/>
        </authorList>
    </citation>
    <scope>NUCLEOTIDE SEQUENCE [LARGE SCALE GENOMIC DNA]</scope>
    <source>
        <strain evidence="3 4">LVP_AGWG</strain>
    </source>
</reference>
<keyword evidence="4" id="KW-1185">Reference proteome</keyword>
<feature type="chain" id="PRO_5036386623" evidence="2">
    <location>
        <begin position="23"/>
        <end position="182"/>
    </location>
</feature>
<organism evidence="3 4">
    <name type="scientific">Aedes aegypti</name>
    <name type="common">Yellowfever mosquito</name>
    <name type="synonym">Culex aegypti</name>
    <dbReference type="NCBI Taxonomy" id="7159"/>
    <lineage>
        <taxon>Eukaryota</taxon>
        <taxon>Metazoa</taxon>
        <taxon>Ecdysozoa</taxon>
        <taxon>Arthropoda</taxon>
        <taxon>Hexapoda</taxon>
        <taxon>Insecta</taxon>
        <taxon>Pterygota</taxon>
        <taxon>Neoptera</taxon>
        <taxon>Endopterygota</taxon>
        <taxon>Diptera</taxon>
        <taxon>Nematocera</taxon>
        <taxon>Culicoidea</taxon>
        <taxon>Culicidae</taxon>
        <taxon>Culicinae</taxon>
        <taxon>Aedini</taxon>
        <taxon>Aedes</taxon>
        <taxon>Stegomyia</taxon>
    </lineage>
</organism>
<proteinExistence type="predicted"/>
<evidence type="ECO:0000256" key="1">
    <source>
        <dbReference type="ARBA" id="ARBA00022729"/>
    </source>
</evidence>
<dbReference type="InParanoid" id="A0A6I8U7G8"/>
<dbReference type="InterPro" id="IPR036846">
    <property type="entry name" value="GM2-AP_sf"/>
</dbReference>
<dbReference type="Proteomes" id="UP000008820">
    <property type="component" value="Chromosome 3"/>
</dbReference>
<accession>A0A6I8U7G8</accession>
<keyword evidence="1 2" id="KW-0732">Signal</keyword>
<gene>
    <name evidence="3" type="primary">110678833</name>
</gene>
<evidence type="ECO:0000256" key="2">
    <source>
        <dbReference type="SAM" id="SignalP"/>
    </source>
</evidence>
<reference evidence="3" key="2">
    <citation type="submission" date="2020-05" db="UniProtKB">
        <authorList>
            <consortium name="EnsemblMetazoa"/>
        </authorList>
    </citation>
    <scope>IDENTIFICATION</scope>
    <source>
        <strain evidence="3">LVP_AGWG</strain>
    </source>
</reference>
<evidence type="ECO:0000313" key="3">
    <source>
        <dbReference type="EnsemblMetazoa" id="AAEL026121-PB"/>
    </source>
</evidence>
<name>A0A6I8U7G8_AEDAE</name>
<feature type="signal peptide" evidence="2">
    <location>
        <begin position="1"/>
        <end position="22"/>
    </location>
</feature>
<sequence>MNYIFVWILVLLLNTLDHGIEAKYIVDVSPIIECDNGAPFISVDLDNFNAINQEDDGDLFYNGSITFLKVFRSPWKFRLTSKRLERGTWQPGMVSKEYPDLCTAMKNPFETGLYKVTQKITKNCPFEAGYVQIFDMVDIGTFGMDIPPSFAGEWKFYVDMWIPRGFRVDHECYAFPATILEA</sequence>
<dbReference type="OrthoDB" id="7724124at2759"/>
<protein>
    <submittedName>
        <fullName evidence="3">Uncharacterized protein</fullName>
    </submittedName>
</protein>
<evidence type="ECO:0000313" key="4">
    <source>
        <dbReference type="Proteomes" id="UP000008820"/>
    </source>
</evidence>
<dbReference type="Gene3D" id="2.70.220.10">
    <property type="entry name" value="Ganglioside GM2 activator"/>
    <property type="match status" value="1"/>
</dbReference>
<dbReference type="EnsemblMetazoa" id="AAEL026121-RB">
    <property type="protein sequence ID" value="AAEL026121-PB"/>
    <property type="gene ID" value="AAEL026121"/>
</dbReference>
<dbReference type="EnsemblMetazoa" id="AAEL026121-RA">
    <property type="protein sequence ID" value="AAEL026121-PA"/>
    <property type="gene ID" value="AAEL026121"/>
</dbReference>
<dbReference type="AlphaFoldDB" id="A0A6I8U7G8"/>